<proteinExistence type="predicted"/>
<protein>
    <recommendedName>
        <fullName evidence="3">Methyltransferase domain-containing protein</fullName>
    </recommendedName>
</protein>
<dbReference type="EMBL" id="JYIX01000038">
    <property type="protein sequence ID" value="KJL31674.1"/>
    <property type="molecule type" value="Genomic_DNA"/>
</dbReference>
<dbReference type="Proteomes" id="UP000033740">
    <property type="component" value="Unassembled WGS sequence"/>
</dbReference>
<organism evidence="1 2">
    <name type="scientific">Microbacterium azadirachtae</name>
    <dbReference type="NCBI Taxonomy" id="582680"/>
    <lineage>
        <taxon>Bacteria</taxon>
        <taxon>Bacillati</taxon>
        <taxon>Actinomycetota</taxon>
        <taxon>Actinomycetes</taxon>
        <taxon>Micrococcales</taxon>
        <taxon>Microbacteriaceae</taxon>
        <taxon>Microbacterium</taxon>
    </lineage>
</organism>
<keyword evidence="2" id="KW-1185">Reference proteome</keyword>
<dbReference type="Gene3D" id="3.40.50.150">
    <property type="entry name" value="Vaccinia Virus protein VP39"/>
    <property type="match status" value="1"/>
</dbReference>
<dbReference type="SUPFAM" id="SSF53335">
    <property type="entry name" value="S-adenosyl-L-methionine-dependent methyltransferases"/>
    <property type="match status" value="1"/>
</dbReference>
<sequence>MSSLSTTTPSWLALRASADDTARSTELAAQLARLFPLGPVVLHDLGTGTGGMIRWLAPRLPGPQEWVLRDGDPAILDHLDLDAVTDDAGRPIRVTALVEALETLELRAFDGASAVTASALLDVVTREEAARIVRACVEARVPALFSLSVTGAVVLDPPDALDAAIGDAFNAHQRRDAEGRRLLGPDAASVLTRLFSDAGWRTRTASAPWHLGAADTPLTAAWLDGWVGAAVEQRPELADEAEAYLVRRAAHLAEGALRVTVSHQDVLAWPR</sequence>
<evidence type="ECO:0000313" key="1">
    <source>
        <dbReference type="EMBL" id="KJL31674.1"/>
    </source>
</evidence>
<evidence type="ECO:0008006" key="3">
    <source>
        <dbReference type="Google" id="ProtNLM"/>
    </source>
</evidence>
<comment type="caution">
    <text evidence="1">The sequence shown here is derived from an EMBL/GenBank/DDBJ whole genome shotgun (WGS) entry which is preliminary data.</text>
</comment>
<name>A0A0F0LG82_9MICO</name>
<dbReference type="RefSeq" id="WP_045273031.1">
    <property type="nucleotide sequence ID" value="NZ_JYIX01000038.1"/>
</dbReference>
<dbReference type="AlphaFoldDB" id="A0A0F0LG82"/>
<dbReference type="InterPro" id="IPR029063">
    <property type="entry name" value="SAM-dependent_MTases_sf"/>
</dbReference>
<reference evidence="1 2" key="1">
    <citation type="submission" date="2015-02" db="EMBL/GenBank/DDBJ databases">
        <title>Draft genome sequences of ten Microbacterium spp. with emphasis on heavy metal contaminated environments.</title>
        <authorList>
            <person name="Corretto E."/>
        </authorList>
    </citation>
    <scope>NUCLEOTIDE SEQUENCE [LARGE SCALE GENOMIC DNA]</scope>
    <source>
        <strain evidence="1 2">ARN176</strain>
    </source>
</reference>
<gene>
    <name evidence="1" type="ORF">RS86_02949</name>
</gene>
<dbReference type="PATRIC" id="fig|582680.6.peg.3029"/>
<accession>A0A0F0LG82</accession>
<dbReference type="STRING" id="582680.RS86_02949"/>
<evidence type="ECO:0000313" key="2">
    <source>
        <dbReference type="Proteomes" id="UP000033740"/>
    </source>
</evidence>